<keyword evidence="3" id="KW-1185">Reference proteome</keyword>
<name>A0A024HHL7_PSEKB</name>
<dbReference type="PATRIC" id="fig|1301098.3.peg.2657"/>
<evidence type="ECO:0000259" key="1">
    <source>
        <dbReference type="Pfam" id="PF14534"/>
    </source>
</evidence>
<dbReference type="Proteomes" id="UP000025241">
    <property type="component" value="Chromosome I"/>
</dbReference>
<dbReference type="SUPFAM" id="SSF54427">
    <property type="entry name" value="NTF2-like"/>
    <property type="match status" value="1"/>
</dbReference>
<gene>
    <name evidence="2" type="ORF">PKB_2650</name>
</gene>
<evidence type="ECO:0000313" key="2">
    <source>
        <dbReference type="EMBL" id="CDF83997.1"/>
    </source>
</evidence>
<dbReference type="KEGG" id="pkc:PKB_2650"/>
<evidence type="ECO:0000313" key="3">
    <source>
        <dbReference type="Proteomes" id="UP000025241"/>
    </source>
</evidence>
<dbReference type="InterPro" id="IPR032710">
    <property type="entry name" value="NTF2-like_dom_sf"/>
</dbReference>
<dbReference type="EMBL" id="HG322950">
    <property type="protein sequence ID" value="CDF83997.1"/>
    <property type="molecule type" value="Genomic_DNA"/>
</dbReference>
<dbReference type="InterPro" id="IPR027843">
    <property type="entry name" value="DUF4440"/>
</dbReference>
<reference evidence="2 3" key="2">
    <citation type="submission" date="2014-05" db="EMBL/GenBank/DDBJ databases">
        <title>Genome sequence of the 3-chlorobenzoate degrading bacterium Pseudomonas knackmussii B13 shows multiple evidence for horizontal gene transfer.</title>
        <authorList>
            <person name="Miyazaki R."/>
            <person name="Bertelli C."/>
            <person name="Falquet L."/>
            <person name="Robinson-Rechavi M."/>
            <person name="Gharib W."/>
            <person name="Roy S."/>
            <person name="Van der Meer J.R."/>
        </authorList>
    </citation>
    <scope>NUCLEOTIDE SEQUENCE [LARGE SCALE GENOMIC DNA]</scope>
    <source>
        <strain evidence="2 3">B13</strain>
    </source>
</reference>
<accession>A0A024HHL7</accession>
<proteinExistence type="predicted"/>
<dbReference type="Gene3D" id="3.10.450.50">
    <property type="match status" value="1"/>
</dbReference>
<dbReference type="Pfam" id="PF14534">
    <property type="entry name" value="DUF4440"/>
    <property type="match status" value="1"/>
</dbReference>
<dbReference type="RefSeq" id="WP_052355273.1">
    <property type="nucleotide sequence ID" value="NZ_HG322950.1"/>
</dbReference>
<organism evidence="2 3">
    <name type="scientific">Pseudomonas knackmussii (strain DSM 6978 / CCUG 54928 / LMG 23759 / B13)</name>
    <dbReference type="NCBI Taxonomy" id="1301098"/>
    <lineage>
        <taxon>Bacteria</taxon>
        <taxon>Pseudomonadati</taxon>
        <taxon>Pseudomonadota</taxon>
        <taxon>Gammaproteobacteria</taxon>
        <taxon>Pseudomonadales</taxon>
        <taxon>Pseudomonadaceae</taxon>
        <taxon>Pseudomonas</taxon>
    </lineage>
</organism>
<sequence length="142" mass="15567">MSPHSVTQAIEQADRLINARQFDPLMDFYTDDATLVLRPGLSVCGKAQIRRAFDAIDLYFHGCLQVRQAAMEVLEAGDTALVLARTLVAGETEEGPQVQARKATYVFRREADGQWRCAVDNSYGSDLLDGAPTGSRTRGMTA</sequence>
<dbReference type="OrthoDB" id="1633822at2"/>
<dbReference type="eggNOG" id="COG4319">
    <property type="taxonomic scope" value="Bacteria"/>
</dbReference>
<protein>
    <recommendedName>
        <fullName evidence="1">DUF4440 domain-containing protein</fullName>
    </recommendedName>
</protein>
<dbReference type="HOGENOM" id="CLU_137417_1_0_6"/>
<feature type="domain" description="DUF4440" evidence="1">
    <location>
        <begin position="7"/>
        <end position="117"/>
    </location>
</feature>
<reference evidence="2 3" key="1">
    <citation type="submission" date="2013-03" db="EMBL/GenBank/DDBJ databases">
        <authorList>
            <person name="Linke B."/>
        </authorList>
    </citation>
    <scope>NUCLEOTIDE SEQUENCE [LARGE SCALE GENOMIC DNA]</scope>
    <source>
        <strain evidence="2 3">B13</strain>
    </source>
</reference>
<dbReference type="AlphaFoldDB" id="A0A024HHL7"/>